<dbReference type="RefSeq" id="WP_103924216.1">
    <property type="nucleotide sequence ID" value="NZ_FNVR01000006.1"/>
</dbReference>
<sequence length="592" mass="66995">MNPNLKKNAHNRKILLQLFGELEDDLLTQILENGKILDLETGEFLFHQGDRDNSLFIVISGRFRALARQEDGSLHALGDIGEGEPIGEFALFMAEPRSASVVAIRKSIVLQINESQYLEIVSKHPAFSSKLTRFVVNRLRRNALQQHLETSAKNIAVINLQSENDISDYTEAVKKEFESLNLSIQILDHDSHAHLEIQEMYDTLEEHTGLNFLVCSDADLEWSRQCIIYADLVVVATDFYADSKIYEIENHLDLYSQNILNKKIYLLLFHPEEAKFPENTRRWFEARKIDLHIHSRKNHAPDIRRFARILSNKAIGLVLGGGGAKGFAHLGAIKALYEEGVEIDFLGGTSAGALYGLTAAYCDFDKNKIDYYSKDSAQSKLTTNDFTIPLVSFMSGKKMSNYLKKMMGDTHLEDFWVGSYCVSTNYSNATSQVHDRGLAWKQIEASIAIPGIYPPVVIDHQLHVDGGVVDNLPIETMYNYPVSHIIAISLTQLKSQPVDFDETPSSASILWDKITGKKKFRLPGITSILVNSLTLNSRQKQEMTKSGVAIYLEMELKGIGMMDDTKWKQIVQKGHDQMKEALHRVPENERFW</sequence>
<keyword evidence="8" id="KW-0472">Membrane</keyword>
<reference evidence="13" key="1">
    <citation type="submission" date="2016-10" db="EMBL/GenBank/DDBJ databases">
        <authorList>
            <person name="Varghese N."/>
            <person name="Submissions S."/>
        </authorList>
    </citation>
    <scope>NUCLEOTIDE SEQUENCE [LARGE SCALE GENOMIC DNA]</scope>
    <source>
        <strain evidence="13">DSM 17298</strain>
    </source>
</reference>
<dbReference type="Proteomes" id="UP000236736">
    <property type="component" value="Unassembled WGS sequence"/>
</dbReference>
<evidence type="ECO:0000256" key="9">
    <source>
        <dbReference type="PROSITE-ProRule" id="PRU01161"/>
    </source>
</evidence>
<feature type="short sequence motif" description="GXGXXG" evidence="9">
    <location>
        <begin position="321"/>
        <end position="326"/>
    </location>
</feature>
<dbReference type="InterPro" id="IPR056556">
    <property type="entry name" value="NTE1_P-loop_dom"/>
</dbReference>
<dbReference type="Gene3D" id="3.40.1090.10">
    <property type="entry name" value="Cytosolic phospholipase A2 catalytic domain"/>
    <property type="match status" value="2"/>
</dbReference>
<dbReference type="InterPro" id="IPR000595">
    <property type="entry name" value="cNMP-bd_dom"/>
</dbReference>
<dbReference type="PROSITE" id="PS00889">
    <property type="entry name" value="CNMP_BINDING_2"/>
    <property type="match status" value="1"/>
</dbReference>
<evidence type="ECO:0000313" key="12">
    <source>
        <dbReference type="EMBL" id="SEF82623.1"/>
    </source>
</evidence>
<feature type="short sequence motif" description="DGA/G" evidence="9">
    <location>
        <begin position="465"/>
        <end position="467"/>
    </location>
</feature>
<evidence type="ECO:0000313" key="13">
    <source>
        <dbReference type="Proteomes" id="UP000236736"/>
    </source>
</evidence>
<feature type="active site" description="Proton acceptor" evidence="9">
    <location>
        <position position="465"/>
    </location>
</feature>
<feature type="domain" description="Cyclic nucleotide-binding" evidence="10">
    <location>
        <begin position="18"/>
        <end position="121"/>
    </location>
</feature>
<dbReference type="PROSITE" id="PS51635">
    <property type="entry name" value="PNPLA"/>
    <property type="match status" value="1"/>
</dbReference>
<proteinExistence type="inferred from homology"/>
<feature type="active site" description="Nucleophile" evidence="9">
    <location>
        <position position="350"/>
    </location>
</feature>
<keyword evidence="6" id="KW-1133">Transmembrane helix</keyword>
<feature type="short sequence motif" description="GXSXG" evidence="9">
    <location>
        <begin position="348"/>
        <end position="352"/>
    </location>
</feature>
<dbReference type="GO" id="GO:0016042">
    <property type="term" value="P:lipid catabolic process"/>
    <property type="evidence" value="ECO:0007669"/>
    <property type="project" value="UniProtKB-UniRule"/>
</dbReference>
<name>A0A1H5V5X8_9BACT</name>
<dbReference type="PANTHER" id="PTHR14226">
    <property type="entry name" value="NEUROPATHY TARGET ESTERASE/SWISS CHEESE D.MELANOGASTER"/>
    <property type="match status" value="1"/>
</dbReference>
<dbReference type="CDD" id="cd07205">
    <property type="entry name" value="Pat_PNPLA6_PNPLA7_NTE1_like"/>
    <property type="match status" value="1"/>
</dbReference>
<dbReference type="Pfam" id="PF00027">
    <property type="entry name" value="cNMP_binding"/>
    <property type="match status" value="1"/>
</dbReference>
<dbReference type="InterPro" id="IPR016035">
    <property type="entry name" value="Acyl_Trfase/lysoPLipase"/>
</dbReference>
<accession>A0A1H5V5X8</accession>
<dbReference type="InterPro" id="IPR050301">
    <property type="entry name" value="NTE"/>
</dbReference>
<evidence type="ECO:0000256" key="7">
    <source>
        <dbReference type="ARBA" id="ARBA00023098"/>
    </source>
</evidence>
<dbReference type="GO" id="GO:0004622">
    <property type="term" value="F:phosphatidylcholine lysophospholipase activity"/>
    <property type="evidence" value="ECO:0007669"/>
    <property type="project" value="UniProtKB-ARBA"/>
</dbReference>
<feature type="domain" description="PNPLA" evidence="11">
    <location>
        <begin position="317"/>
        <end position="478"/>
    </location>
</feature>
<comment type="similarity">
    <text evidence="2">Belongs to the NTE family.</text>
</comment>
<keyword evidence="7 9" id="KW-0443">Lipid metabolism</keyword>
<evidence type="ECO:0000259" key="11">
    <source>
        <dbReference type="PROSITE" id="PS51635"/>
    </source>
</evidence>
<organism evidence="12 13">
    <name type="scientific">Algoriphagus boritolerans DSM 17298 = JCM 18970</name>
    <dbReference type="NCBI Taxonomy" id="1120964"/>
    <lineage>
        <taxon>Bacteria</taxon>
        <taxon>Pseudomonadati</taxon>
        <taxon>Bacteroidota</taxon>
        <taxon>Cytophagia</taxon>
        <taxon>Cytophagales</taxon>
        <taxon>Cyclobacteriaceae</taxon>
        <taxon>Algoriphagus</taxon>
    </lineage>
</organism>
<dbReference type="SMART" id="SM00100">
    <property type="entry name" value="cNMP"/>
    <property type="match status" value="1"/>
</dbReference>
<dbReference type="STRING" id="1120964.GCA_001313265_01511"/>
<dbReference type="OrthoDB" id="9770965at2"/>
<dbReference type="SUPFAM" id="SSF52151">
    <property type="entry name" value="FabD/lysophospholipase-like"/>
    <property type="match status" value="1"/>
</dbReference>
<evidence type="ECO:0000256" key="2">
    <source>
        <dbReference type="ARBA" id="ARBA00006636"/>
    </source>
</evidence>
<dbReference type="InterPro" id="IPR018490">
    <property type="entry name" value="cNMP-bd_dom_sf"/>
</dbReference>
<keyword evidence="13" id="KW-1185">Reference proteome</keyword>
<evidence type="ECO:0000256" key="1">
    <source>
        <dbReference type="ARBA" id="ARBA00004370"/>
    </source>
</evidence>
<dbReference type="InterPro" id="IPR002641">
    <property type="entry name" value="PNPLA_dom"/>
</dbReference>
<dbReference type="Pfam" id="PF01734">
    <property type="entry name" value="Patatin"/>
    <property type="match status" value="1"/>
</dbReference>
<dbReference type="PANTHER" id="PTHR14226:SF29">
    <property type="entry name" value="NEUROPATHY TARGET ESTERASE SWS"/>
    <property type="match status" value="1"/>
</dbReference>
<evidence type="ECO:0000256" key="4">
    <source>
        <dbReference type="ARBA" id="ARBA00022801"/>
    </source>
</evidence>
<evidence type="ECO:0000259" key="10">
    <source>
        <dbReference type="PROSITE" id="PS50042"/>
    </source>
</evidence>
<keyword evidence="5 9" id="KW-0442">Lipid degradation</keyword>
<dbReference type="Pfam" id="PF24179">
    <property type="entry name" value="NTE_Ploop"/>
    <property type="match status" value="1"/>
</dbReference>
<evidence type="ECO:0000256" key="5">
    <source>
        <dbReference type="ARBA" id="ARBA00022963"/>
    </source>
</evidence>
<dbReference type="GO" id="GO:0016020">
    <property type="term" value="C:membrane"/>
    <property type="evidence" value="ECO:0007669"/>
    <property type="project" value="UniProtKB-SubCell"/>
</dbReference>
<keyword evidence="3" id="KW-0812">Transmembrane</keyword>
<protein>
    <submittedName>
        <fullName evidence="12">NTE family protein</fullName>
    </submittedName>
</protein>
<evidence type="ECO:0000256" key="6">
    <source>
        <dbReference type="ARBA" id="ARBA00022989"/>
    </source>
</evidence>
<dbReference type="PROSITE" id="PS50042">
    <property type="entry name" value="CNMP_BINDING_3"/>
    <property type="match status" value="1"/>
</dbReference>
<dbReference type="InterPro" id="IPR014710">
    <property type="entry name" value="RmlC-like_jellyroll"/>
</dbReference>
<dbReference type="AlphaFoldDB" id="A0A1H5V5X8"/>
<dbReference type="Gene3D" id="2.60.120.10">
    <property type="entry name" value="Jelly Rolls"/>
    <property type="match status" value="1"/>
</dbReference>
<keyword evidence="4 9" id="KW-0378">Hydrolase</keyword>
<gene>
    <name evidence="12" type="ORF">SAMN03080598_01535</name>
</gene>
<evidence type="ECO:0000256" key="8">
    <source>
        <dbReference type="ARBA" id="ARBA00023136"/>
    </source>
</evidence>
<evidence type="ECO:0000256" key="3">
    <source>
        <dbReference type="ARBA" id="ARBA00022692"/>
    </source>
</evidence>
<dbReference type="InterPro" id="IPR018488">
    <property type="entry name" value="cNMP-bd_CS"/>
</dbReference>
<dbReference type="EMBL" id="FNVR01000006">
    <property type="protein sequence ID" value="SEF82623.1"/>
    <property type="molecule type" value="Genomic_DNA"/>
</dbReference>
<dbReference type="CDD" id="cd00038">
    <property type="entry name" value="CAP_ED"/>
    <property type="match status" value="1"/>
</dbReference>
<comment type="subcellular location">
    <subcellularLocation>
        <location evidence="1">Membrane</location>
    </subcellularLocation>
</comment>
<dbReference type="SUPFAM" id="SSF51206">
    <property type="entry name" value="cAMP-binding domain-like"/>
    <property type="match status" value="1"/>
</dbReference>